<organism evidence="2 3">
    <name type="scientific">Marinobacter nauticus</name>
    <name type="common">Marinobacter hydrocarbonoclasticus</name>
    <name type="synonym">Marinobacter aquaeolei</name>
    <dbReference type="NCBI Taxonomy" id="2743"/>
    <lineage>
        <taxon>Bacteria</taxon>
        <taxon>Pseudomonadati</taxon>
        <taxon>Pseudomonadota</taxon>
        <taxon>Gammaproteobacteria</taxon>
        <taxon>Pseudomonadales</taxon>
        <taxon>Marinobacteraceae</taxon>
        <taxon>Marinobacter</taxon>
    </lineage>
</organism>
<feature type="transmembrane region" description="Helical" evidence="1">
    <location>
        <begin position="142"/>
        <end position="162"/>
    </location>
</feature>
<evidence type="ECO:0000256" key="1">
    <source>
        <dbReference type="SAM" id="Phobius"/>
    </source>
</evidence>
<gene>
    <name evidence="2" type="ORF">DET61_107114</name>
</gene>
<proteinExistence type="predicted"/>
<dbReference type="InterPro" id="IPR010266">
    <property type="entry name" value="NnrS"/>
</dbReference>
<feature type="transmembrane region" description="Helical" evidence="1">
    <location>
        <begin position="271"/>
        <end position="294"/>
    </location>
</feature>
<feature type="transmembrane region" description="Helical" evidence="1">
    <location>
        <begin position="182"/>
        <end position="200"/>
    </location>
</feature>
<accession>A0A368XQU4</accession>
<feature type="transmembrane region" description="Helical" evidence="1">
    <location>
        <begin position="20"/>
        <end position="39"/>
    </location>
</feature>
<feature type="transmembrane region" description="Helical" evidence="1">
    <location>
        <begin position="59"/>
        <end position="81"/>
    </location>
</feature>
<keyword evidence="1" id="KW-1133">Transmembrane helix</keyword>
<keyword evidence="1" id="KW-0472">Membrane</keyword>
<dbReference type="Pfam" id="PF05940">
    <property type="entry name" value="NnrS"/>
    <property type="match status" value="1"/>
</dbReference>
<sequence>MRISTMINHPWLAYGFRPFFLLGALYAPIALLPWIGALMQQFTLPMALPPLPWHGHEMLFGFVSAAVVGFLLTSIPSWASVAPIAGKPLAALVLLWLTGRVLFWSSVLIPGWLVAIVNLAFPLVLLLWAAPALLSEAGRRHLSIGMALVGYVLVQGLFYAAWLWPDVTGTVTPVRVLDTTVNLLLVLIALTATRIVRVVAMEARKDIGLSGPGRLTPAREHLAVAALILFVIADFWAPGHVVTGWIALAAAAAQADRLSEWPWGRAMTRLYLLLLTLAYLWMVVGLVLVGITALLDTLPGYTGRHALSAGAAGTAILAVFCIAGLRHTGRSLALPWLIWPALVALVATSLLRTFVPVWWPEYYLIGGVMLPFVLWLFTYLLYGISYGRFLITARADGMPG</sequence>
<feature type="transmembrane region" description="Helical" evidence="1">
    <location>
        <begin position="112"/>
        <end position="130"/>
    </location>
</feature>
<feature type="transmembrane region" description="Helical" evidence="1">
    <location>
        <begin position="88"/>
        <end position="106"/>
    </location>
</feature>
<dbReference type="Proteomes" id="UP000253647">
    <property type="component" value="Unassembled WGS sequence"/>
</dbReference>
<protein>
    <submittedName>
        <fullName evidence="2">Uncharacterized protein involved in response to NO</fullName>
    </submittedName>
</protein>
<evidence type="ECO:0000313" key="3">
    <source>
        <dbReference type="Proteomes" id="UP000253647"/>
    </source>
</evidence>
<reference evidence="2 3" key="1">
    <citation type="submission" date="2018-07" db="EMBL/GenBank/DDBJ databases">
        <title>Freshwater and sediment microbial communities from various areas in North America, analyzing microbe dynamics in response to fracking.</title>
        <authorList>
            <person name="Lamendella R."/>
        </authorList>
    </citation>
    <scope>NUCLEOTIDE SEQUENCE [LARGE SCALE GENOMIC DNA]</scope>
    <source>
        <strain evidence="2 3">105B</strain>
    </source>
</reference>
<dbReference type="AlphaFoldDB" id="A0A368XQU4"/>
<comment type="caution">
    <text evidence="2">The sequence shown here is derived from an EMBL/GenBank/DDBJ whole genome shotgun (WGS) entry which is preliminary data.</text>
</comment>
<feature type="transmembrane region" description="Helical" evidence="1">
    <location>
        <begin position="363"/>
        <end position="384"/>
    </location>
</feature>
<name>A0A368XQU4_MARNT</name>
<evidence type="ECO:0000313" key="2">
    <source>
        <dbReference type="EMBL" id="RCW68374.1"/>
    </source>
</evidence>
<keyword evidence="1" id="KW-0812">Transmembrane</keyword>
<feature type="transmembrane region" description="Helical" evidence="1">
    <location>
        <begin position="306"/>
        <end position="325"/>
    </location>
</feature>
<dbReference type="EMBL" id="QPJI01000007">
    <property type="protein sequence ID" value="RCW68374.1"/>
    <property type="molecule type" value="Genomic_DNA"/>
</dbReference>
<feature type="transmembrane region" description="Helical" evidence="1">
    <location>
        <begin position="332"/>
        <end position="351"/>
    </location>
</feature>